<dbReference type="EMBL" id="JACXAI010000031">
    <property type="protein sequence ID" value="MBD1382462.1"/>
    <property type="molecule type" value="Genomic_DNA"/>
</dbReference>
<reference evidence="1" key="1">
    <citation type="submission" date="2020-09" db="EMBL/GenBank/DDBJ databases">
        <title>A novel bacterium of genus Bacillus, isolated from South China Sea.</title>
        <authorList>
            <person name="Huang H."/>
            <person name="Mo K."/>
            <person name="Hu Y."/>
        </authorList>
    </citation>
    <scope>NUCLEOTIDE SEQUENCE</scope>
    <source>
        <strain evidence="1">IB182487</strain>
    </source>
</reference>
<gene>
    <name evidence="1" type="ORF">IC621_19800</name>
</gene>
<accession>A0A926NDW3</accession>
<dbReference type="Gene3D" id="3.40.50.720">
    <property type="entry name" value="NAD(P)-binding Rossmann-like Domain"/>
    <property type="match status" value="1"/>
</dbReference>
<evidence type="ECO:0000313" key="1">
    <source>
        <dbReference type="EMBL" id="MBD1382462.1"/>
    </source>
</evidence>
<dbReference type="RefSeq" id="WP_191160682.1">
    <property type="nucleotide sequence ID" value="NZ_JACXAI010000031.1"/>
</dbReference>
<evidence type="ECO:0000313" key="2">
    <source>
        <dbReference type="Proteomes" id="UP000626844"/>
    </source>
</evidence>
<comment type="caution">
    <text evidence="1">The sequence shown here is derived from an EMBL/GenBank/DDBJ whole genome shotgun (WGS) entry which is preliminary data.</text>
</comment>
<dbReference type="AlphaFoldDB" id="A0A926NDW3"/>
<evidence type="ECO:0008006" key="3">
    <source>
        <dbReference type="Google" id="ProtNLM"/>
    </source>
</evidence>
<name>A0A926NDW3_9BACI</name>
<dbReference type="SUPFAM" id="SSF51735">
    <property type="entry name" value="NAD(P)-binding Rossmann-fold domains"/>
    <property type="match status" value="1"/>
</dbReference>
<protein>
    <recommendedName>
        <fullName evidence="3">Oxidoreductase</fullName>
    </recommendedName>
</protein>
<keyword evidence="2" id="KW-1185">Reference proteome</keyword>
<organism evidence="1 2">
    <name type="scientific">Metabacillus arenae</name>
    <dbReference type="NCBI Taxonomy" id="2771434"/>
    <lineage>
        <taxon>Bacteria</taxon>
        <taxon>Bacillati</taxon>
        <taxon>Bacillota</taxon>
        <taxon>Bacilli</taxon>
        <taxon>Bacillales</taxon>
        <taxon>Bacillaceae</taxon>
        <taxon>Metabacillus</taxon>
    </lineage>
</organism>
<proteinExistence type="predicted"/>
<dbReference type="Proteomes" id="UP000626844">
    <property type="component" value="Unassembled WGS sequence"/>
</dbReference>
<dbReference type="InterPro" id="IPR036291">
    <property type="entry name" value="NAD(P)-bd_dom_sf"/>
</dbReference>
<sequence>MILKNIRAITLMPGVMIGDWNKAKREAAASRNPLQRLATPKEVIDIVPFLWPDASSYVNEVNIDVHGGEPL</sequence>